<dbReference type="OrthoDB" id="10013580at2"/>
<dbReference type="RefSeq" id="WP_072777571.1">
    <property type="nucleotide sequence ID" value="NZ_FQXC01000003.1"/>
</dbReference>
<organism evidence="2 3">
    <name type="scientific">Marivita hallyeonensis</name>
    <dbReference type="NCBI Taxonomy" id="996342"/>
    <lineage>
        <taxon>Bacteria</taxon>
        <taxon>Pseudomonadati</taxon>
        <taxon>Pseudomonadota</taxon>
        <taxon>Alphaproteobacteria</taxon>
        <taxon>Rhodobacterales</taxon>
        <taxon>Roseobacteraceae</taxon>
        <taxon>Marivita</taxon>
    </lineage>
</organism>
<gene>
    <name evidence="2" type="ORF">SAMN05443551_2191</name>
</gene>
<feature type="signal peptide" evidence="1">
    <location>
        <begin position="1"/>
        <end position="23"/>
    </location>
</feature>
<evidence type="ECO:0000256" key="1">
    <source>
        <dbReference type="SAM" id="SignalP"/>
    </source>
</evidence>
<keyword evidence="3" id="KW-1185">Reference proteome</keyword>
<protein>
    <submittedName>
        <fullName evidence="2">Uncharacterized protein</fullName>
    </submittedName>
</protein>
<name>A0A1M5TDZ7_9RHOB</name>
<accession>A0A1M5TDZ7</accession>
<dbReference type="AlphaFoldDB" id="A0A1M5TDZ7"/>
<evidence type="ECO:0000313" key="2">
    <source>
        <dbReference type="EMBL" id="SHH48949.1"/>
    </source>
</evidence>
<sequence>MVVMLFFSICLLALLGLSLTTFAEPRRTTSVKPSPYAHPPVDWPDVPVHALGLFRREGRINQPLPEDRPIRRPVQRFQNFDETQSYVLNLVDPKRATPPLIALQLSEVEGPEWTDVMLDGRIVAHVATHALTARDEPRMRRAG</sequence>
<keyword evidence="1" id="KW-0732">Signal</keyword>
<proteinExistence type="predicted"/>
<reference evidence="2 3" key="1">
    <citation type="submission" date="2016-11" db="EMBL/GenBank/DDBJ databases">
        <authorList>
            <person name="Jaros S."/>
            <person name="Januszkiewicz K."/>
            <person name="Wedrychowicz H."/>
        </authorList>
    </citation>
    <scope>NUCLEOTIDE SEQUENCE [LARGE SCALE GENOMIC DNA]</scope>
    <source>
        <strain evidence="2 3">DSM 29431</strain>
    </source>
</reference>
<feature type="chain" id="PRO_5012702941" evidence="1">
    <location>
        <begin position="24"/>
        <end position="143"/>
    </location>
</feature>
<dbReference type="EMBL" id="FQXC01000003">
    <property type="protein sequence ID" value="SHH48949.1"/>
    <property type="molecule type" value="Genomic_DNA"/>
</dbReference>
<dbReference type="Proteomes" id="UP000184221">
    <property type="component" value="Unassembled WGS sequence"/>
</dbReference>
<dbReference type="STRING" id="996342.SAMN05443551_2191"/>
<evidence type="ECO:0000313" key="3">
    <source>
        <dbReference type="Proteomes" id="UP000184221"/>
    </source>
</evidence>